<dbReference type="PANTHER" id="PTHR24251">
    <property type="entry name" value="OVOCHYMASE-RELATED"/>
    <property type="match status" value="1"/>
</dbReference>
<dbReference type="Gene3D" id="4.10.400.10">
    <property type="entry name" value="Low-density Lipoprotein Receptor"/>
    <property type="match status" value="1"/>
</dbReference>
<dbReference type="Pfam" id="PF00431">
    <property type="entry name" value="CUB"/>
    <property type="match status" value="3"/>
</dbReference>
<keyword evidence="5" id="KW-0472">Membrane</keyword>
<feature type="chain" id="PRO_5045394976" evidence="6">
    <location>
        <begin position="22"/>
        <end position="701"/>
    </location>
</feature>
<dbReference type="SUPFAM" id="SSF57424">
    <property type="entry name" value="LDL receptor-like module"/>
    <property type="match status" value="1"/>
</dbReference>
<dbReference type="PROSITE" id="PS01209">
    <property type="entry name" value="LDLRA_1"/>
    <property type="match status" value="1"/>
</dbReference>
<evidence type="ECO:0000256" key="4">
    <source>
        <dbReference type="SAM" id="MobiDB-lite"/>
    </source>
</evidence>
<feature type="signal peptide" evidence="6">
    <location>
        <begin position="1"/>
        <end position="21"/>
    </location>
</feature>
<dbReference type="InterPro" id="IPR002172">
    <property type="entry name" value="LDrepeatLR_classA_rpt"/>
</dbReference>
<dbReference type="Pfam" id="PF00057">
    <property type="entry name" value="Ldl_recept_a"/>
    <property type="match status" value="1"/>
</dbReference>
<feature type="region of interest" description="Disordered" evidence="4">
    <location>
        <begin position="538"/>
        <end position="654"/>
    </location>
</feature>
<feature type="domain" description="CUB" evidence="7">
    <location>
        <begin position="293"/>
        <end position="419"/>
    </location>
</feature>
<feature type="transmembrane region" description="Helical" evidence="5">
    <location>
        <begin position="488"/>
        <end position="511"/>
    </location>
</feature>
<dbReference type="InterPro" id="IPR000859">
    <property type="entry name" value="CUB_dom"/>
</dbReference>
<dbReference type="Proteomes" id="UP000694865">
    <property type="component" value="Unplaced"/>
</dbReference>
<evidence type="ECO:0000313" key="8">
    <source>
        <dbReference type="Proteomes" id="UP000694865"/>
    </source>
</evidence>
<keyword evidence="1" id="KW-0677">Repeat</keyword>
<name>A0ABM0LVF3_SACKO</name>
<dbReference type="RefSeq" id="XP_006811744.1">
    <property type="nucleotide sequence ID" value="XM_006811681.1"/>
</dbReference>
<keyword evidence="2 3" id="KW-1015">Disulfide bond</keyword>
<feature type="compositionally biased region" description="Pro residues" evidence="4">
    <location>
        <begin position="691"/>
        <end position="701"/>
    </location>
</feature>
<dbReference type="CDD" id="cd00041">
    <property type="entry name" value="CUB"/>
    <property type="match status" value="3"/>
</dbReference>
<dbReference type="SUPFAM" id="SSF49854">
    <property type="entry name" value="Spermadhesin, CUB domain"/>
    <property type="match status" value="3"/>
</dbReference>
<dbReference type="GeneID" id="100369209"/>
<organism evidence="8 9">
    <name type="scientific">Saccoglossus kowalevskii</name>
    <name type="common">Acorn worm</name>
    <dbReference type="NCBI Taxonomy" id="10224"/>
    <lineage>
        <taxon>Eukaryota</taxon>
        <taxon>Metazoa</taxon>
        <taxon>Hemichordata</taxon>
        <taxon>Enteropneusta</taxon>
        <taxon>Harrimaniidae</taxon>
        <taxon>Saccoglossus</taxon>
    </lineage>
</organism>
<protein>
    <submittedName>
        <fullName evidence="9">Tolloid-like protein 2-like</fullName>
    </submittedName>
</protein>
<gene>
    <name evidence="9" type="primary">LOC100369209</name>
</gene>
<feature type="compositionally biased region" description="Low complexity" evidence="4">
    <location>
        <begin position="677"/>
        <end position="690"/>
    </location>
</feature>
<feature type="domain" description="CUB" evidence="7">
    <location>
        <begin position="155"/>
        <end position="271"/>
    </location>
</feature>
<dbReference type="InterPro" id="IPR023415">
    <property type="entry name" value="LDLR_class-A_CS"/>
</dbReference>
<sequence length="701" mass="76786">MANVFICCLFILLTILPLEIAGCEDQLVEIPGRDDVEHIQAPGYPENYPPLQECKYSIIGKEGYKVRVEFEEFYLERRSNSICFYDYVEFFDGASEEDHHLGRFCDQTFPSPVVSTTNKMLIIFVSDDAIEPGTFVARIENVPLTYQEPYEIGECGGLLTDTQGVFSSPGYPYGYEENEFCIFTITVDTGKTIELHFTTFDIESHPYCEFDFIEVIDGRDIVNSPVIGTYCGGSSNKPPQIMSSTGNSMMVLFSSDISLHYEGFYAEYAISEIGFPDLPPPGASPSSQKISVCDISRAIVTDRGGVIVSHENYPDGQYPNFAQCIMVIIGSRMFEKVYLSFKTVDLQPTQDGACQPGTGDYIEIVDGDRSLFNPTLLGRLCAGQEESFVSGFMYLQLNFVTDRAATEDHTGFEAVFTVFYEDTFGCETGDFQCRNDRCIADYLVCDGYNHCGDNTDEDTGCGLAETDDPDYDRNRQSNHKDSKGGLKVGLTVGISVAVGAIIMASSCLVAIKCYSKKSQRTLSTSRLTNIAVTECPEISEPTMGHDNPLYQREGEQAPPVPPKYSEIDMSPPIQQPANNFFSPAPLSPIEPFSATGNDTSAPPLEQKDASLLQSDHVPLSPPSQPLPSLGDSTVTQPSLRGANQPLPPLGGAPLSVDLPSREVLYNNNIATIHGAENLPPLRGPGRLPPLGNIPPLPHSDA</sequence>
<feature type="disulfide bond" evidence="3">
    <location>
        <begin position="426"/>
        <end position="438"/>
    </location>
</feature>
<feature type="domain" description="CUB" evidence="7">
    <location>
        <begin position="23"/>
        <end position="142"/>
    </location>
</feature>
<keyword evidence="5" id="KW-1133">Transmembrane helix</keyword>
<dbReference type="SMART" id="SM00042">
    <property type="entry name" value="CUB"/>
    <property type="match status" value="3"/>
</dbReference>
<evidence type="ECO:0000256" key="2">
    <source>
        <dbReference type="ARBA" id="ARBA00023157"/>
    </source>
</evidence>
<dbReference type="InterPro" id="IPR035914">
    <property type="entry name" value="Sperma_CUB_dom_sf"/>
</dbReference>
<accession>A0ABM0LVF3</accession>
<reference evidence="9" key="1">
    <citation type="submission" date="2025-08" db="UniProtKB">
        <authorList>
            <consortium name="RefSeq"/>
        </authorList>
    </citation>
    <scope>IDENTIFICATION</scope>
    <source>
        <tissue evidence="9">Testes</tissue>
    </source>
</reference>
<comment type="caution">
    <text evidence="3">Lacks conserved residue(s) required for the propagation of feature annotation.</text>
</comment>
<dbReference type="Gene3D" id="2.60.120.290">
    <property type="entry name" value="Spermadhesin, CUB domain"/>
    <property type="match status" value="3"/>
</dbReference>
<evidence type="ECO:0000313" key="9">
    <source>
        <dbReference type="RefSeq" id="XP_006811744.1"/>
    </source>
</evidence>
<proteinExistence type="predicted"/>
<feature type="region of interest" description="Disordered" evidence="4">
    <location>
        <begin position="675"/>
        <end position="701"/>
    </location>
</feature>
<keyword evidence="5" id="KW-0812">Transmembrane</keyword>
<dbReference type="CDD" id="cd00112">
    <property type="entry name" value="LDLa"/>
    <property type="match status" value="1"/>
</dbReference>
<dbReference type="InterPro" id="IPR036055">
    <property type="entry name" value="LDL_receptor-like_sf"/>
</dbReference>
<evidence type="ECO:0000256" key="1">
    <source>
        <dbReference type="ARBA" id="ARBA00022737"/>
    </source>
</evidence>
<feature type="disulfide bond" evidence="3">
    <location>
        <begin position="433"/>
        <end position="451"/>
    </location>
</feature>
<evidence type="ECO:0000256" key="3">
    <source>
        <dbReference type="PROSITE-ProRule" id="PRU00124"/>
    </source>
</evidence>
<evidence type="ECO:0000259" key="7">
    <source>
        <dbReference type="PROSITE" id="PS01180"/>
    </source>
</evidence>
<keyword evidence="8" id="KW-1185">Reference proteome</keyword>
<evidence type="ECO:0000256" key="6">
    <source>
        <dbReference type="SAM" id="SignalP"/>
    </source>
</evidence>
<evidence type="ECO:0000256" key="5">
    <source>
        <dbReference type="SAM" id="Phobius"/>
    </source>
</evidence>
<keyword evidence="6" id="KW-0732">Signal</keyword>
<dbReference type="SMART" id="SM00192">
    <property type="entry name" value="LDLa"/>
    <property type="match status" value="1"/>
</dbReference>
<dbReference type="PROSITE" id="PS50068">
    <property type="entry name" value="LDLRA_2"/>
    <property type="match status" value="1"/>
</dbReference>
<dbReference type="PROSITE" id="PS01180">
    <property type="entry name" value="CUB"/>
    <property type="match status" value="3"/>
</dbReference>